<dbReference type="SUPFAM" id="SSF81321">
    <property type="entry name" value="Family A G protein-coupled receptor-like"/>
    <property type="match status" value="1"/>
</dbReference>
<comment type="subcellular location">
    <subcellularLocation>
        <location evidence="1">Membrane</location>
        <topology evidence="1">Multi-pass membrane protein</topology>
    </subcellularLocation>
</comment>
<feature type="transmembrane region" description="Helical" evidence="6">
    <location>
        <begin position="124"/>
        <end position="144"/>
    </location>
</feature>
<dbReference type="GO" id="GO:0005783">
    <property type="term" value="C:endoplasmic reticulum"/>
    <property type="evidence" value="ECO:0007669"/>
    <property type="project" value="TreeGrafter"/>
</dbReference>
<dbReference type="PRINTS" id="PR00251">
    <property type="entry name" value="BACTRLOPSIN"/>
</dbReference>
<protein>
    <submittedName>
        <fullName evidence="7">Heat shock protein 30</fullName>
    </submittedName>
</protein>
<dbReference type="PANTHER" id="PTHR28286:SF1">
    <property type="entry name" value="30 KDA HEAT SHOCK PROTEIN-RELATED"/>
    <property type="match status" value="1"/>
</dbReference>
<keyword evidence="5 6" id="KW-0472">Membrane</keyword>
<feature type="transmembrane region" description="Helical" evidence="6">
    <location>
        <begin position="99"/>
        <end position="117"/>
    </location>
</feature>
<dbReference type="Proteomes" id="UP000813824">
    <property type="component" value="Unassembled WGS sequence"/>
</dbReference>
<dbReference type="Pfam" id="PF01036">
    <property type="entry name" value="Bac_rhodopsin"/>
    <property type="match status" value="1"/>
</dbReference>
<dbReference type="OrthoDB" id="536545at2759"/>
<accession>A0A8K0UZ06</accession>
<sequence>MAGPLANNPPNADRHITNGAIAWLWVVFSFFFISTLLMLAWHFIKPRGTRFFHNIALIIFATSSLAYFSMASNLGATPVRVEFEHAGFSQTRQIFYVRYIQWFINFPLILIMLLSASGLALSDILTTAFMAWFAVVSGLVGALVASSYKWGYFVMAILALMYIWASINGHARRTTFHAGDGVRSGFIRGAGFLTVFTLMYPLVWGLSEGGNVLSPTGEMVWYGILDLILGPLFIFYFIFGLRSVDYETFGFRSNKYTDMYGPQGAVNHSATSNGAAIPASTTSGAAAAGHTPGAGVHHPEMGTASVAHGNNALHGVTMPEPAGPTTASSAV</sequence>
<feature type="transmembrane region" description="Helical" evidence="6">
    <location>
        <begin position="187"/>
        <end position="207"/>
    </location>
</feature>
<dbReference type="InterPro" id="IPR043476">
    <property type="entry name" value="Yro2-like_7TM"/>
</dbReference>
<dbReference type="CDD" id="cd15239">
    <property type="entry name" value="7tm_YRO2_fungal-like"/>
    <property type="match status" value="1"/>
</dbReference>
<proteinExistence type="inferred from homology"/>
<gene>
    <name evidence="7" type="ORF">BXZ70DRAFT_242536</name>
</gene>
<comment type="similarity">
    <text evidence="2">Belongs to the archaeal/bacterial/fungal opsin family.</text>
</comment>
<evidence type="ECO:0000256" key="5">
    <source>
        <dbReference type="ARBA" id="ARBA00023136"/>
    </source>
</evidence>
<dbReference type="SMART" id="SM01021">
    <property type="entry name" value="Bac_rhodopsin"/>
    <property type="match status" value="1"/>
</dbReference>
<evidence type="ECO:0000313" key="7">
    <source>
        <dbReference type="EMBL" id="KAH8106704.1"/>
    </source>
</evidence>
<evidence type="ECO:0000256" key="3">
    <source>
        <dbReference type="ARBA" id="ARBA00022692"/>
    </source>
</evidence>
<feature type="transmembrane region" description="Helical" evidence="6">
    <location>
        <begin position="20"/>
        <end position="44"/>
    </location>
</feature>
<evidence type="ECO:0000256" key="1">
    <source>
        <dbReference type="ARBA" id="ARBA00004141"/>
    </source>
</evidence>
<feature type="transmembrane region" description="Helical" evidence="6">
    <location>
        <begin position="51"/>
        <end position="70"/>
    </location>
</feature>
<evidence type="ECO:0000313" key="8">
    <source>
        <dbReference type="Proteomes" id="UP000813824"/>
    </source>
</evidence>
<dbReference type="InterPro" id="IPR001425">
    <property type="entry name" value="Arc/bac/fun_rhodopsins"/>
</dbReference>
<dbReference type="EMBL" id="JAEVFJ010000002">
    <property type="protein sequence ID" value="KAH8106704.1"/>
    <property type="molecule type" value="Genomic_DNA"/>
</dbReference>
<keyword evidence="3 6" id="KW-0812">Transmembrane</keyword>
<name>A0A8K0UZ06_9AGAR</name>
<dbReference type="AlphaFoldDB" id="A0A8K0UZ06"/>
<dbReference type="PANTHER" id="PTHR28286">
    <property type="match status" value="1"/>
</dbReference>
<feature type="transmembrane region" description="Helical" evidence="6">
    <location>
        <begin position="150"/>
        <end position="167"/>
    </location>
</feature>
<feature type="transmembrane region" description="Helical" evidence="6">
    <location>
        <begin position="219"/>
        <end position="239"/>
    </location>
</feature>
<organism evidence="7 8">
    <name type="scientific">Cristinia sonorae</name>
    <dbReference type="NCBI Taxonomy" id="1940300"/>
    <lineage>
        <taxon>Eukaryota</taxon>
        <taxon>Fungi</taxon>
        <taxon>Dikarya</taxon>
        <taxon>Basidiomycota</taxon>
        <taxon>Agaricomycotina</taxon>
        <taxon>Agaricomycetes</taxon>
        <taxon>Agaricomycetidae</taxon>
        <taxon>Agaricales</taxon>
        <taxon>Pleurotineae</taxon>
        <taxon>Stephanosporaceae</taxon>
        <taxon>Cristinia</taxon>
    </lineage>
</organism>
<dbReference type="GO" id="GO:0005886">
    <property type="term" value="C:plasma membrane"/>
    <property type="evidence" value="ECO:0007669"/>
    <property type="project" value="TreeGrafter"/>
</dbReference>
<evidence type="ECO:0000256" key="4">
    <source>
        <dbReference type="ARBA" id="ARBA00022989"/>
    </source>
</evidence>
<evidence type="ECO:0000256" key="2">
    <source>
        <dbReference type="ARBA" id="ARBA00008130"/>
    </source>
</evidence>
<comment type="caution">
    <text evidence="7">The sequence shown here is derived from an EMBL/GenBank/DDBJ whole genome shotgun (WGS) entry which is preliminary data.</text>
</comment>
<keyword evidence="7" id="KW-0346">Stress response</keyword>
<keyword evidence="8" id="KW-1185">Reference proteome</keyword>
<evidence type="ECO:0000256" key="6">
    <source>
        <dbReference type="SAM" id="Phobius"/>
    </source>
</evidence>
<dbReference type="Gene3D" id="1.20.1070.10">
    <property type="entry name" value="Rhodopsin 7-helix transmembrane proteins"/>
    <property type="match status" value="1"/>
</dbReference>
<keyword evidence="4 6" id="KW-1133">Transmembrane helix</keyword>
<reference evidence="7" key="1">
    <citation type="journal article" date="2021" name="New Phytol.">
        <title>Evolutionary innovations through gain and loss of genes in the ectomycorrhizal Boletales.</title>
        <authorList>
            <person name="Wu G."/>
            <person name="Miyauchi S."/>
            <person name="Morin E."/>
            <person name="Kuo A."/>
            <person name="Drula E."/>
            <person name="Varga T."/>
            <person name="Kohler A."/>
            <person name="Feng B."/>
            <person name="Cao Y."/>
            <person name="Lipzen A."/>
            <person name="Daum C."/>
            <person name="Hundley H."/>
            <person name="Pangilinan J."/>
            <person name="Johnson J."/>
            <person name="Barry K."/>
            <person name="LaButti K."/>
            <person name="Ng V."/>
            <person name="Ahrendt S."/>
            <person name="Min B."/>
            <person name="Choi I.G."/>
            <person name="Park H."/>
            <person name="Plett J.M."/>
            <person name="Magnuson J."/>
            <person name="Spatafora J.W."/>
            <person name="Nagy L.G."/>
            <person name="Henrissat B."/>
            <person name="Grigoriev I.V."/>
            <person name="Yang Z.L."/>
            <person name="Xu J."/>
            <person name="Martin F.M."/>
        </authorList>
    </citation>
    <scope>NUCLEOTIDE SEQUENCE</scope>
    <source>
        <strain evidence="7">KKN 215</strain>
    </source>
</reference>